<dbReference type="EMBL" id="BARS01022911">
    <property type="protein sequence ID" value="GAG05445.1"/>
    <property type="molecule type" value="Genomic_DNA"/>
</dbReference>
<proteinExistence type="predicted"/>
<gene>
    <name evidence="1" type="ORF">S01H1_36558</name>
</gene>
<reference evidence="1" key="1">
    <citation type="journal article" date="2014" name="Front. Microbiol.">
        <title>High frequency of phylogenetically diverse reductive dehalogenase-homologous genes in deep subseafloor sedimentary metagenomes.</title>
        <authorList>
            <person name="Kawai M."/>
            <person name="Futagami T."/>
            <person name="Toyoda A."/>
            <person name="Takaki Y."/>
            <person name="Nishi S."/>
            <person name="Hori S."/>
            <person name="Arai W."/>
            <person name="Tsubouchi T."/>
            <person name="Morono Y."/>
            <person name="Uchiyama I."/>
            <person name="Ito T."/>
            <person name="Fujiyama A."/>
            <person name="Inagaki F."/>
            <person name="Takami H."/>
        </authorList>
    </citation>
    <scope>NUCLEOTIDE SEQUENCE</scope>
    <source>
        <strain evidence="1">Expedition CK06-06</strain>
    </source>
</reference>
<sequence length="145" mass="17320">MDTSEQFIKMCEKAEEIQEIADDYIDSFSISCWYSPNHVQCKGHFTDWHMGYKYCPVCRKPLKITQEYSICLRIKGDDTIWLPRQDQLQEMLFEGEYGLQTICARLYEWSTSASCSICFESMEQLQLGFWMRAKYNKVWNGEEWK</sequence>
<protein>
    <submittedName>
        <fullName evidence="1">Uncharacterized protein</fullName>
    </submittedName>
</protein>
<comment type="caution">
    <text evidence="1">The sequence shown here is derived from an EMBL/GenBank/DDBJ whole genome shotgun (WGS) entry which is preliminary data.</text>
</comment>
<evidence type="ECO:0000313" key="1">
    <source>
        <dbReference type="EMBL" id="GAG05445.1"/>
    </source>
</evidence>
<dbReference type="AlphaFoldDB" id="X0UIN1"/>
<name>X0UIN1_9ZZZZ</name>
<accession>X0UIN1</accession>
<organism evidence="1">
    <name type="scientific">marine sediment metagenome</name>
    <dbReference type="NCBI Taxonomy" id="412755"/>
    <lineage>
        <taxon>unclassified sequences</taxon>
        <taxon>metagenomes</taxon>
        <taxon>ecological metagenomes</taxon>
    </lineage>
</organism>